<protein>
    <submittedName>
        <fullName evidence="4">Uncharacterized protein</fullName>
    </submittedName>
</protein>
<proteinExistence type="inferred from homology"/>
<reference evidence="4 5" key="1">
    <citation type="journal article" date="2024" name="Nat. Commun.">
        <title>Phylogenomics reveals the evolutionary origins of lichenization in chlorophyte algae.</title>
        <authorList>
            <person name="Puginier C."/>
            <person name="Libourel C."/>
            <person name="Otte J."/>
            <person name="Skaloud P."/>
            <person name="Haon M."/>
            <person name="Grisel S."/>
            <person name="Petersen M."/>
            <person name="Berrin J.G."/>
            <person name="Delaux P.M."/>
            <person name="Dal Grande F."/>
            <person name="Keller J."/>
        </authorList>
    </citation>
    <scope>NUCLEOTIDE SEQUENCE [LARGE SCALE GENOMIC DNA]</scope>
    <source>
        <strain evidence="4 5">SAG 245.80</strain>
    </source>
</reference>
<keyword evidence="2" id="KW-0804">Transcription</keyword>
<keyword evidence="2" id="KW-0806">Transcription termination</keyword>
<sequence>MVNLPAPLLTLRRCSAGDETAMRELDGEEAERWRSSREALQALELSEEEAEKVLKRAFGWATQIWWRDSKVCEVPAQGQVEAVIQFLDSVGVRGPDATKMIKRFPEMCACDVEEQLRENMAKLERDWKIKGPTAANVIKRQPQVLGYVIDCQGNCEGQCNRCWVRL</sequence>
<gene>
    <name evidence="4" type="ORF">WJX81_001764</name>
</gene>
<dbReference type="AlphaFoldDB" id="A0AAW1QVW6"/>
<keyword evidence="5" id="KW-1185">Reference proteome</keyword>
<name>A0AAW1QVW6_9CHLO</name>
<keyword evidence="3" id="KW-0809">Transit peptide</keyword>
<evidence type="ECO:0000256" key="1">
    <source>
        <dbReference type="ARBA" id="ARBA00007692"/>
    </source>
</evidence>
<dbReference type="Gene3D" id="1.25.70.10">
    <property type="entry name" value="Transcription termination factor 3, mitochondrial"/>
    <property type="match status" value="1"/>
</dbReference>
<evidence type="ECO:0000256" key="2">
    <source>
        <dbReference type="ARBA" id="ARBA00022472"/>
    </source>
</evidence>
<dbReference type="InterPro" id="IPR038538">
    <property type="entry name" value="MTERF_sf"/>
</dbReference>
<keyword evidence="2" id="KW-0805">Transcription regulation</keyword>
<dbReference type="Proteomes" id="UP001445335">
    <property type="component" value="Unassembled WGS sequence"/>
</dbReference>
<dbReference type="InterPro" id="IPR003690">
    <property type="entry name" value="MTERF"/>
</dbReference>
<dbReference type="GO" id="GO:0003676">
    <property type="term" value="F:nucleic acid binding"/>
    <property type="evidence" value="ECO:0007669"/>
    <property type="project" value="InterPro"/>
</dbReference>
<dbReference type="Pfam" id="PF02536">
    <property type="entry name" value="mTERF"/>
    <property type="match status" value="1"/>
</dbReference>
<comment type="similarity">
    <text evidence="1">Belongs to the mTERF family.</text>
</comment>
<evidence type="ECO:0000256" key="3">
    <source>
        <dbReference type="ARBA" id="ARBA00022946"/>
    </source>
</evidence>
<evidence type="ECO:0000313" key="5">
    <source>
        <dbReference type="Proteomes" id="UP001445335"/>
    </source>
</evidence>
<dbReference type="GO" id="GO:0006353">
    <property type="term" value="P:DNA-templated transcription termination"/>
    <property type="evidence" value="ECO:0007669"/>
    <property type="project" value="UniProtKB-KW"/>
</dbReference>
<organism evidence="4 5">
    <name type="scientific">Elliptochloris bilobata</name>
    <dbReference type="NCBI Taxonomy" id="381761"/>
    <lineage>
        <taxon>Eukaryota</taxon>
        <taxon>Viridiplantae</taxon>
        <taxon>Chlorophyta</taxon>
        <taxon>core chlorophytes</taxon>
        <taxon>Trebouxiophyceae</taxon>
        <taxon>Trebouxiophyceae incertae sedis</taxon>
        <taxon>Elliptochloris clade</taxon>
        <taxon>Elliptochloris</taxon>
    </lineage>
</organism>
<comment type="caution">
    <text evidence="4">The sequence shown here is derived from an EMBL/GenBank/DDBJ whole genome shotgun (WGS) entry which is preliminary data.</text>
</comment>
<evidence type="ECO:0000313" key="4">
    <source>
        <dbReference type="EMBL" id="KAK9825675.1"/>
    </source>
</evidence>
<dbReference type="EMBL" id="JALJOU010000071">
    <property type="protein sequence ID" value="KAK9825675.1"/>
    <property type="molecule type" value="Genomic_DNA"/>
</dbReference>
<accession>A0AAW1QVW6</accession>